<evidence type="ECO:0000256" key="15">
    <source>
        <dbReference type="ARBA" id="ARBA00022918"/>
    </source>
</evidence>
<feature type="domain" description="Integrase catalytic" evidence="23">
    <location>
        <begin position="299"/>
        <end position="410"/>
    </location>
</feature>
<keyword evidence="25" id="KW-1185">Reference proteome</keyword>
<feature type="region of interest" description="Disordered" evidence="22">
    <location>
        <begin position="571"/>
        <end position="590"/>
    </location>
</feature>
<comment type="function">
    <text evidence="1">The aspartyl protease (PR) mediates the proteolytic cleavages of the Gag and Gag-Pol polyproteins after assembly of the VLP.</text>
</comment>
<dbReference type="Pfam" id="PF22936">
    <property type="entry name" value="Pol_BBD"/>
    <property type="match status" value="1"/>
</dbReference>
<keyword evidence="7" id="KW-0479">Metal-binding</keyword>
<keyword evidence="5" id="KW-0548">Nucleotidyltransferase</keyword>
<dbReference type="InterPro" id="IPR036397">
    <property type="entry name" value="RNaseH_sf"/>
</dbReference>
<keyword evidence="15" id="KW-0695">RNA-directed DNA polymerase</keyword>
<dbReference type="GO" id="GO:0005634">
    <property type="term" value="C:nucleus"/>
    <property type="evidence" value="ECO:0007669"/>
    <property type="project" value="UniProtKB-ARBA"/>
</dbReference>
<sequence length="787" mass="86678">MDQLDKDTVQQVFLMEEIQRRRHAADAVSVAAMAAASALLQCDFCSCPGHTQSTCRTFARAQENTRKQATSRGTWKQCQGAKKAQETAATVPAAEFAGNASAVSDLPDPSFLIQPHTNFRWNTDTGCTSTMMPHCHWMCKYCPYHVSVKLADGSFIHSVGIGSVVIDPQPSILSVSYPVLWLRISARIMPNNAAYINRTTIPASEAACAITTRSLDLQLWHERLCHHNSADIQKLISNGLATGITLSSSVKRDPICKPCFAGKMHSSPFPSTGHCASAPLDLIHSDLCGPLSASTPLLLFKALAENQLGRKIKALHDDNGGDYMSKEFNSFCDESGILRTHMARNQPQQNGDAERANRTMLEDVTAMLAQASLPVRFWGRCLATQVKVWNCFPTASLPDRTPFEAWFGRKPDLSRFRVFGCTAYVFVQKDKRKKLESHMQKCIFVGYPPDYSTWTFYNPVTKQFIISECAEFDERVFPGLSIKETTPNAQLRLPPTLSLPNSNPPSPAALPAPAPFLDLPPPPLAVPQPAPQPPAPPVPPAAPAILRQSQREVKKPGEWWKSFCQARPTYWEPRHPSPAIADSDDSDNELGGYAEVHAAQVGGDPRTFKQAMALAQAQHWEAAAADEILTLIANGTWELVELPPGEKAIPSGWVFKTKRTSTGEVECYKGRVVAKACSQCPGIDYDGTYSPTFRAATLRTTLAAAGIEDMELRSVDISAAFTNGDLEEVIYMRQPEGFHEGGPNIVCRLKKSLYGLKQAARQWNKKLHSVLLKLGFTCLQSDRVRRK</sequence>
<dbReference type="SUPFAM" id="SSF53098">
    <property type="entry name" value="Ribonuclease H-like"/>
    <property type="match status" value="1"/>
</dbReference>
<dbReference type="InterPro" id="IPR039537">
    <property type="entry name" value="Retrotran_Ty1/copia-like"/>
</dbReference>
<keyword evidence="18" id="KW-0233">DNA recombination</keyword>
<evidence type="ECO:0000256" key="10">
    <source>
        <dbReference type="ARBA" id="ARBA00022801"/>
    </source>
</evidence>
<dbReference type="Pfam" id="PF07727">
    <property type="entry name" value="RVT_2"/>
    <property type="match status" value="1"/>
</dbReference>
<dbReference type="GO" id="GO:0015074">
    <property type="term" value="P:DNA integration"/>
    <property type="evidence" value="ECO:0007669"/>
    <property type="project" value="UniProtKB-KW"/>
</dbReference>
<keyword evidence="13" id="KW-0694">RNA-binding</keyword>
<evidence type="ECO:0000256" key="1">
    <source>
        <dbReference type="ARBA" id="ARBA00002180"/>
    </source>
</evidence>
<evidence type="ECO:0000256" key="2">
    <source>
        <dbReference type="ARBA" id="ARBA00022578"/>
    </source>
</evidence>
<comment type="caution">
    <text evidence="24">The sequence shown here is derived from an EMBL/GenBank/DDBJ whole genome shotgun (WGS) entry which is preliminary data.</text>
</comment>
<evidence type="ECO:0000256" key="8">
    <source>
        <dbReference type="ARBA" id="ARBA00022741"/>
    </source>
</evidence>
<proteinExistence type="predicted"/>
<accession>A0A9W8MMS8</accession>
<dbReference type="GO" id="GO:0003964">
    <property type="term" value="F:RNA-directed DNA polymerase activity"/>
    <property type="evidence" value="ECO:0007669"/>
    <property type="project" value="UniProtKB-KW"/>
</dbReference>
<keyword evidence="12" id="KW-0460">Magnesium</keyword>
<dbReference type="InterPro" id="IPR057670">
    <property type="entry name" value="SH3_retrovirus"/>
</dbReference>
<dbReference type="GO" id="GO:0006310">
    <property type="term" value="P:DNA recombination"/>
    <property type="evidence" value="ECO:0007669"/>
    <property type="project" value="UniProtKB-KW"/>
</dbReference>
<evidence type="ECO:0000256" key="5">
    <source>
        <dbReference type="ARBA" id="ARBA00022695"/>
    </source>
</evidence>
<dbReference type="GO" id="GO:0004519">
    <property type="term" value="F:endonuclease activity"/>
    <property type="evidence" value="ECO:0007669"/>
    <property type="project" value="UniProtKB-KW"/>
</dbReference>
<dbReference type="InterPro" id="IPR012337">
    <property type="entry name" value="RNaseH-like_sf"/>
</dbReference>
<protein>
    <recommendedName>
        <fullName evidence="23">Integrase catalytic domain-containing protein</fullName>
    </recommendedName>
</protein>
<comment type="catalytic activity">
    <reaction evidence="21">
        <text>DNA(n) + a 2'-deoxyribonucleoside 5'-triphosphate = DNA(n+1) + diphosphate</text>
        <dbReference type="Rhea" id="RHEA:22508"/>
        <dbReference type="Rhea" id="RHEA-COMP:17339"/>
        <dbReference type="Rhea" id="RHEA-COMP:17340"/>
        <dbReference type="ChEBI" id="CHEBI:33019"/>
        <dbReference type="ChEBI" id="CHEBI:61560"/>
        <dbReference type="ChEBI" id="CHEBI:173112"/>
        <dbReference type="EC" id="2.7.7.7"/>
    </reaction>
</comment>
<evidence type="ECO:0000313" key="24">
    <source>
        <dbReference type="EMBL" id="KAJ2936411.1"/>
    </source>
</evidence>
<keyword evidence="11" id="KW-0067">ATP-binding</keyword>
<keyword evidence="9" id="KW-0255">Endonuclease</keyword>
<evidence type="ECO:0000256" key="9">
    <source>
        <dbReference type="ARBA" id="ARBA00022759"/>
    </source>
</evidence>
<dbReference type="Gene3D" id="3.30.420.10">
    <property type="entry name" value="Ribonuclease H-like superfamily/Ribonuclease H"/>
    <property type="match status" value="1"/>
</dbReference>
<keyword evidence="4" id="KW-0645">Protease</keyword>
<dbReference type="PANTHER" id="PTHR42648">
    <property type="entry name" value="TRANSPOSASE, PUTATIVE-RELATED"/>
    <property type="match status" value="1"/>
</dbReference>
<evidence type="ECO:0000256" key="19">
    <source>
        <dbReference type="ARBA" id="ARBA00023268"/>
    </source>
</evidence>
<dbReference type="Pfam" id="PF25597">
    <property type="entry name" value="SH3_retrovirus"/>
    <property type="match status" value="1"/>
</dbReference>
<dbReference type="InterPro" id="IPR054722">
    <property type="entry name" value="PolX-like_BBD"/>
</dbReference>
<evidence type="ECO:0000256" key="6">
    <source>
        <dbReference type="ARBA" id="ARBA00022722"/>
    </source>
</evidence>
<dbReference type="EMBL" id="JANBPK010000072">
    <property type="protein sequence ID" value="KAJ2936411.1"/>
    <property type="molecule type" value="Genomic_DNA"/>
</dbReference>
<keyword evidence="16" id="KW-0808">Transferase</keyword>
<dbReference type="InterPro" id="IPR025724">
    <property type="entry name" value="GAG-pre-integrase_dom"/>
</dbReference>
<keyword evidence="2" id="KW-0815">Transposition</keyword>
<keyword evidence="10" id="KW-0378">Hydrolase</keyword>
<keyword evidence="8" id="KW-0547">Nucleotide-binding</keyword>
<keyword evidence="17" id="KW-0917">Virion maturation</keyword>
<evidence type="ECO:0000256" key="21">
    <source>
        <dbReference type="ARBA" id="ARBA00049244"/>
    </source>
</evidence>
<organism evidence="24 25">
    <name type="scientific">Candolleomyces eurysporus</name>
    <dbReference type="NCBI Taxonomy" id="2828524"/>
    <lineage>
        <taxon>Eukaryota</taxon>
        <taxon>Fungi</taxon>
        <taxon>Dikarya</taxon>
        <taxon>Basidiomycota</taxon>
        <taxon>Agaricomycotina</taxon>
        <taxon>Agaricomycetes</taxon>
        <taxon>Agaricomycetidae</taxon>
        <taxon>Agaricales</taxon>
        <taxon>Agaricineae</taxon>
        <taxon>Psathyrellaceae</taxon>
        <taxon>Candolleomyces</taxon>
    </lineage>
</organism>
<evidence type="ECO:0000256" key="22">
    <source>
        <dbReference type="SAM" id="MobiDB-lite"/>
    </source>
</evidence>
<reference evidence="24" key="1">
    <citation type="submission" date="2022-06" db="EMBL/GenBank/DDBJ databases">
        <title>Genome Sequence of Candolleomyces eurysporus.</title>
        <authorList>
            <person name="Buettner E."/>
        </authorList>
    </citation>
    <scope>NUCLEOTIDE SEQUENCE</scope>
    <source>
        <strain evidence="24">VTCC 930004</strain>
    </source>
</reference>
<evidence type="ECO:0000256" key="11">
    <source>
        <dbReference type="ARBA" id="ARBA00022840"/>
    </source>
</evidence>
<evidence type="ECO:0000256" key="12">
    <source>
        <dbReference type="ARBA" id="ARBA00022842"/>
    </source>
</evidence>
<keyword evidence="6" id="KW-0540">Nuclease</keyword>
<dbReference type="OrthoDB" id="3243429at2759"/>
<evidence type="ECO:0000313" key="25">
    <source>
        <dbReference type="Proteomes" id="UP001140091"/>
    </source>
</evidence>
<dbReference type="GO" id="GO:0032196">
    <property type="term" value="P:transposition"/>
    <property type="evidence" value="ECO:0007669"/>
    <property type="project" value="UniProtKB-KW"/>
</dbReference>
<comment type="catalytic activity">
    <reaction evidence="20">
        <text>DNA(n) + a 2'-deoxyribonucleoside 5'-triphosphate = DNA(n+1) + diphosphate</text>
        <dbReference type="Rhea" id="RHEA:22508"/>
        <dbReference type="Rhea" id="RHEA-COMP:17339"/>
        <dbReference type="Rhea" id="RHEA-COMP:17340"/>
        <dbReference type="ChEBI" id="CHEBI:33019"/>
        <dbReference type="ChEBI" id="CHEBI:61560"/>
        <dbReference type="ChEBI" id="CHEBI:173112"/>
        <dbReference type="EC" id="2.7.7.49"/>
    </reaction>
</comment>
<evidence type="ECO:0000256" key="17">
    <source>
        <dbReference type="ARBA" id="ARBA00023113"/>
    </source>
</evidence>
<feature type="region of interest" description="Disordered" evidence="22">
    <location>
        <begin position="488"/>
        <end position="542"/>
    </location>
</feature>
<evidence type="ECO:0000256" key="14">
    <source>
        <dbReference type="ARBA" id="ARBA00022908"/>
    </source>
</evidence>
<evidence type="ECO:0000256" key="13">
    <source>
        <dbReference type="ARBA" id="ARBA00022884"/>
    </source>
</evidence>
<dbReference type="GO" id="GO:0003723">
    <property type="term" value="F:RNA binding"/>
    <property type="evidence" value="ECO:0007669"/>
    <property type="project" value="UniProtKB-KW"/>
</dbReference>
<keyword evidence="14" id="KW-0229">DNA integration</keyword>
<dbReference type="Pfam" id="PF13976">
    <property type="entry name" value="gag_pre-integrs"/>
    <property type="match status" value="1"/>
</dbReference>
<dbReference type="GO" id="GO:0003887">
    <property type="term" value="F:DNA-directed DNA polymerase activity"/>
    <property type="evidence" value="ECO:0007669"/>
    <property type="project" value="UniProtKB-KW"/>
</dbReference>
<dbReference type="Proteomes" id="UP001140091">
    <property type="component" value="Unassembled WGS sequence"/>
</dbReference>
<name>A0A9W8MMS8_9AGAR</name>
<evidence type="ECO:0000256" key="20">
    <source>
        <dbReference type="ARBA" id="ARBA00048173"/>
    </source>
</evidence>
<feature type="non-terminal residue" evidence="24">
    <location>
        <position position="1"/>
    </location>
</feature>
<keyword evidence="3" id="KW-1188">Viral release from host cell</keyword>
<dbReference type="GO" id="GO:0046872">
    <property type="term" value="F:metal ion binding"/>
    <property type="evidence" value="ECO:0007669"/>
    <property type="project" value="UniProtKB-KW"/>
</dbReference>
<dbReference type="AlphaFoldDB" id="A0A9W8MMS8"/>
<gene>
    <name evidence="24" type="ORF">H1R20_g683</name>
</gene>
<evidence type="ECO:0000259" key="23">
    <source>
        <dbReference type="PROSITE" id="PS50994"/>
    </source>
</evidence>
<evidence type="ECO:0000256" key="7">
    <source>
        <dbReference type="ARBA" id="ARBA00022723"/>
    </source>
</evidence>
<evidence type="ECO:0000256" key="3">
    <source>
        <dbReference type="ARBA" id="ARBA00022612"/>
    </source>
</evidence>
<evidence type="ECO:0000256" key="16">
    <source>
        <dbReference type="ARBA" id="ARBA00022932"/>
    </source>
</evidence>
<dbReference type="GO" id="GO:0005524">
    <property type="term" value="F:ATP binding"/>
    <property type="evidence" value="ECO:0007669"/>
    <property type="project" value="UniProtKB-KW"/>
</dbReference>
<dbReference type="GO" id="GO:0008233">
    <property type="term" value="F:peptidase activity"/>
    <property type="evidence" value="ECO:0007669"/>
    <property type="project" value="UniProtKB-KW"/>
</dbReference>
<dbReference type="PROSITE" id="PS50994">
    <property type="entry name" value="INTEGRASE"/>
    <property type="match status" value="1"/>
</dbReference>
<dbReference type="GO" id="GO:0006508">
    <property type="term" value="P:proteolysis"/>
    <property type="evidence" value="ECO:0007669"/>
    <property type="project" value="UniProtKB-KW"/>
</dbReference>
<dbReference type="InterPro" id="IPR013103">
    <property type="entry name" value="RVT_2"/>
</dbReference>
<evidence type="ECO:0000256" key="18">
    <source>
        <dbReference type="ARBA" id="ARBA00023172"/>
    </source>
</evidence>
<keyword evidence="16" id="KW-0239">DNA-directed DNA polymerase</keyword>
<feature type="compositionally biased region" description="Pro residues" evidence="22">
    <location>
        <begin position="502"/>
        <end position="542"/>
    </location>
</feature>
<evidence type="ECO:0000256" key="4">
    <source>
        <dbReference type="ARBA" id="ARBA00022670"/>
    </source>
</evidence>
<keyword evidence="19" id="KW-0511">Multifunctional enzyme</keyword>
<dbReference type="PANTHER" id="PTHR42648:SF11">
    <property type="entry name" value="TRANSPOSON TY4-P GAG-POL POLYPROTEIN"/>
    <property type="match status" value="1"/>
</dbReference>
<dbReference type="InterPro" id="IPR001584">
    <property type="entry name" value="Integrase_cat-core"/>
</dbReference>